<comment type="caution">
    <text evidence="1">The sequence shown here is derived from an EMBL/GenBank/DDBJ whole genome shotgun (WGS) entry which is preliminary data.</text>
</comment>
<gene>
    <name evidence="1" type="ORF">AYI69_g10944</name>
</gene>
<evidence type="ECO:0000313" key="2">
    <source>
        <dbReference type="Proteomes" id="UP000187429"/>
    </source>
</evidence>
<proteinExistence type="predicted"/>
<name>A0A1R1X2A6_9FUNG</name>
<accession>A0A1R1X2A6</accession>
<protein>
    <submittedName>
        <fullName evidence="1">Uncharacterized protein</fullName>
    </submittedName>
</protein>
<dbReference type="Proteomes" id="UP000187429">
    <property type="component" value="Unassembled WGS sequence"/>
</dbReference>
<evidence type="ECO:0000313" key="1">
    <source>
        <dbReference type="EMBL" id="OMJ08768.1"/>
    </source>
</evidence>
<dbReference type="EMBL" id="LSSM01007290">
    <property type="protein sequence ID" value="OMJ08768.1"/>
    <property type="molecule type" value="Genomic_DNA"/>
</dbReference>
<reference evidence="2" key="1">
    <citation type="submission" date="2017-01" db="EMBL/GenBank/DDBJ databases">
        <authorList>
            <person name="Wang Y."/>
            <person name="White M."/>
            <person name="Kvist S."/>
            <person name="Moncalvo J.-M."/>
        </authorList>
    </citation>
    <scope>NUCLEOTIDE SEQUENCE [LARGE SCALE GENOMIC DNA]</scope>
    <source>
        <strain evidence="2">ID-206-W2</strain>
    </source>
</reference>
<organism evidence="1 2">
    <name type="scientific">Smittium culicis</name>
    <dbReference type="NCBI Taxonomy" id="133412"/>
    <lineage>
        <taxon>Eukaryota</taxon>
        <taxon>Fungi</taxon>
        <taxon>Fungi incertae sedis</taxon>
        <taxon>Zoopagomycota</taxon>
        <taxon>Kickxellomycotina</taxon>
        <taxon>Harpellomycetes</taxon>
        <taxon>Harpellales</taxon>
        <taxon>Legeriomycetaceae</taxon>
        <taxon>Smittium</taxon>
    </lineage>
</organism>
<dbReference type="AlphaFoldDB" id="A0A1R1X2A6"/>
<keyword evidence="2" id="KW-1185">Reference proteome</keyword>
<sequence>MQINVQKSGYIGPSDWNLKIDGLELPKPSSYKYLGLPVINGGIDWKSFVSDSAKRSNGILKYMQVKGNNWPPITRLMLYRSNIRSLWEYAAPLMSIALKNNEFDLIESVQEKSLAWVMGSSEHSGHQYRRLIRSLSGIESLIDRFETLQIKFGIHVSICSTNNPLLELISQIEMNKTLANNKSLIKNDIHNHDEFKIIKPNIKKNGFIQNHLYKRKVGLLSITRSDTDRIKFLNKYIRYRRSNADVSLYIKETDLSKMEIKWRMSTVFFKKICVACKNEFRLSHLKDCFYVTGTDELLDFKDIRELENRLKIIKKMYE</sequence>
<dbReference type="OrthoDB" id="5578387at2759"/>